<dbReference type="RefSeq" id="WP_117670286.1">
    <property type="nucleotide sequence ID" value="NZ_CABOGR010000002.1"/>
</dbReference>
<dbReference type="InterPro" id="IPR011123">
    <property type="entry name" value="Y_Y_Y"/>
</dbReference>
<dbReference type="Pfam" id="PF12833">
    <property type="entry name" value="HTH_18"/>
    <property type="match status" value="1"/>
</dbReference>
<dbReference type="InterPro" id="IPR018060">
    <property type="entry name" value="HTH_AraC"/>
</dbReference>
<dbReference type="GO" id="GO:0003700">
    <property type="term" value="F:DNA-binding transcription factor activity"/>
    <property type="evidence" value="ECO:0007669"/>
    <property type="project" value="InterPro"/>
</dbReference>
<dbReference type="PROSITE" id="PS01124">
    <property type="entry name" value="HTH_ARAC_FAMILY_2"/>
    <property type="match status" value="1"/>
</dbReference>
<dbReference type="SUPFAM" id="SSF55874">
    <property type="entry name" value="ATPase domain of HSP90 chaperone/DNA topoisomerase II/histidine kinase"/>
    <property type="match status" value="1"/>
</dbReference>
<dbReference type="Pfam" id="PF07494">
    <property type="entry name" value="Reg_prop"/>
    <property type="match status" value="2"/>
</dbReference>
<keyword evidence="5" id="KW-0238">DNA-binding</keyword>
<dbReference type="Pfam" id="PF00512">
    <property type="entry name" value="HisKA"/>
    <property type="match status" value="1"/>
</dbReference>
<evidence type="ECO:0000313" key="13">
    <source>
        <dbReference type="Proteomes" id="UP000260862"/>
    </source>
</evidence>
<dbReference type="InterPro" id="IPR015943">
    <property type="entry name" value="WD40/YVTN_repeat-like_dom_sf"/>
</dbReference>
<feature type="domain" description="HTH araC/xylS-type" evidence="9">
    <location>
        <begin position="1230"/>
        <end position="1329"/>
    </location>
</feature>
<dbReference type="Gene3D" id="1.10.10.60">
    <property type="entry name" value="Homeodomain-like"/>
    <property type="match status" value="1"/>
</dbReference>
<evidence type="ECO:0000256" key="1">
    <source>
        <dbReference type="ARBA" id="ARBA00000085"/>
    </source>
</evidence>
<dbReference type="Pfam" id="PF00072">
    <property type="entry name" value="Response_reg"/>
    <property type="match status" value="1"/>
</dbReference>
<dbReference type="PROSITE" id="PS50110">
    <property type="entry name" value="RESPONSE_REGULATORY"/>
    <property type="match status" value="1"/>
</dbReference>
<name>A0A3E4N6S5_9BACT</name>
<dbReference type="EMBL" id="QSQT01000002">
    <property type="protein sequence ID" value="RGK57986.1"/>
    <property type="molecule type" value="Genomic_DNA"/>
</dbReference>
<feature type="transmembrane region" description="Helical" evidence="8">
    <location>
        <begin position="778"/>
        <end position="801"/>
    </location>
</feature>
<dbReference type="InterPro" id="IPR003661">
    <property type="entry name" value="HisK_dim/P_dom"/>
</dbReference>
<dbReference type="SMART" id="SM00388">
    <property type="entry name" value="HisKA"/>
    <property type="match status" value="1"/>
</dbReference>
<dbReference type="SUPFAM" id="SSF46689">
    <property type="entry name" value="Homeodomain-like"/>
    <property type="match status" value="1"/>
</dbReference>
<evidence type="ECO:0000256" key="7">
    <source>
        <dbReference type="PROSITE-ProRule" id="PRU00169"/>
    </source>
</evidence>
<accession>A0A3E4N6S5</accession>
<dbReference type="SUPFAM" id="SSF52172">
    <property type="entry name" value="CheY-like"/>
    <property type="match status" value="1"/>
</dbReference>
<evidence type="ECO:0000256" key="4">
    <source>
        <dbReference type="ARBA" id="ARBA00023015"/>
    </source>
</evidence>
<dbReference type="SMART" id="SM00342">
    <property type="entry name" value="HTH_ARAC"/>
    <property type="match status" value="1"/>
</dbReference>
<dbReference type="InterPro" id="IPR009057">
    <property type="entry name" value="Homeodomain-like_sf"/>
</dbReference>
<dbReference type="Gene3D" id="2.60.40.10">
    <property type="entry name" value="Immunoglobulins"/>
    <property type="match status" value="1"/>
</dbReference>
<dbReference type="InterPro" id="IPR003594">
    <property type="entry name" value="HATPase_dom"/>
</dbReference>
<dbReference type="CDD" id="cd17574">
    <property type="entry name" value="REC_OmpR"/>
    <property type="match status" value="1"/>
</dbReference>
<feature type="domain" description="Response regulatory" evidence="11">
    <location>
        <begin position="1084"/>
        <end position="1199"/>
    </location>
</feature>
<dbReference type="Gene3D" id="3.40.50.2300">
    <property type="match status" value="1"/>
</dbReference>
<sequence>MKAQILFILCFIFNVTIAKEHYQFRHLTTSDGLADNEVIDMLKDNEGFLWCVTSSAINRFDGYNVKQYLKTEDGTDLSTSVSQILIDKDNNIWIERFGYYFTYNREKDLFVNAQPLLQKYQLHSGANPQTIITDDHNNLWSYNGETMKVYSFSTQQSHTIKDLPENITFFSVKKDKLFYIDGENKFHITDLLHKHTNAIIPLNEALGAEKFLSYKFYVDDNLDIWVYSSNTEGLWLFSQNTNNTWKLSTIGKNTLLLKNKVISICEDNFHKIWIGLEYDGISIYDKEKQQHTHISQNLSPYSLGSNKVWCFYYDDENTMWVGTMRNGISYYNPHFFSFSKTMLPSTYDTSCQVEDHEHNLWIGTDGDGIYKVDPNGNITTFKKEQNNSFSNKIICMHVDAQNRIWIGTYLDGFGYYQNNCFHQQPFSDKFPRNPVNNSIWSITEDNKGNLYLGNLKCGLHIFNPKTGYFHTFTPQNSSLVDPHIMNVFFDKKNSIYMATCNGVHVINTENHEIKNIRHNYKNSQFIQDTIQNNVYIDSRNLLWMGGREGLTIFDTRLDTIYYLNKSHRLEGNFVRGITEDNNQNIWVVTTDGVTKIEIQVDQHGHGYTFHCLPYAKNDGLQTSDFVHNSIYKSQNGHIIVGGNGGYYDINPNIKYNKNISKVIFTELKVLDTTINVDSLYNHHKILSQNIELTDKITLKYNQNTFKLSFSTMEYVRTHDIRFSYRLSGTNNQWISLESNYIAFNNMAPGIYELEVRATNSGGLWSNPSTLLINIEPPIWLSIYAKILYLLLVITLFSYVWYRKEQKHKRRMHYKEMEFEAKKQHEIDEMKLNFFTHLSHDFRTPLSLIIAPLEEVLKTHHNEDITSNLNIIHKNALSLLNLVNQILDFRKIEIQEMKLHPEKGDYIEFIDDIIKHFSVYATTYQITLTFEKEIDTLSMAFDKDKIHKVLMNLLSNAIKYAGIPGKITVKIWIEDEKVFTSVADNGKGIEDNEKCKVFDAFYQIADEKSSYGSGIGLHIVKELLSLHHGDIHIEDNLPTGAKFIFYIPITPMEQIVETEFHIQPTEEEMVSLESEEKNENLDQNTLLIVEDNQDLRLFLSDSLKKEYHIFSAVDGLHALSILKKEHIDMVITDIMMPNMDGIELCHAIKSDIKISHIPVIMLTAKNDIEHIKKGLTEGADDYIAKPFNLNILKLRINKILKWKQECHRKFSIADIPVSDITSSSLDESFIQKTIKTVEEHIENPQFSVEELSSIIGMSRSNLYNKLMSITGSSPSKFIRIIRLKKSLKLLEKTQMTVAEVAYKVGFNTPKIFTHYFKEEYKMTPTEYRKKKEASPNEAQ</sequence>
<evidence type="ECO:0000259" key="10">
    <source>
        <dbReference type="PROSITE" id="PS50109"/>
    </source>
</evidence>
<dbReference type="PRINTS" id="PR00344">
    <property type="entry name" value="BCTRLSENSOR"/>
</dbReference>
<evidence type="ECO:0000256" key="3">
    <source>
        <dbReference type="ARBA" id="ARBA00022553"/>
    </source>
</evidence>
<evidence type="ECO:0000259" key="9">
    <source>
        <dbReference type="PROSITE" id="PS01124"/>
    </source>
</evidence>
<dbReference type="SMART" id="SM00448">
    <property type="entry name" value="REC"/>
    <property type="match status" value="1"/>
</dbReference>
<keyword evidence="4" id="KW-0805">Transcription regulation</keyword>
<dbReference type="InterPro" id="IPR011110">
    <property type="entry name" value="Reg_prop"/>
</dbReference>
<keyword evidence="3 7" id="KW-0597">Phosphoprotein</keyword>
<evidence type="ECO:0000313" key="12">
    <source>
        <dbReference type="EMBL" id="RGK57986.1"/>
    </source>
</evidence>
<dbReference type="Gene3D" id="3.30.565.10">
    <property type="entry name" value="Histidine kinase-like ATPase, C-terminal domain"/>
    <property type="match status" value="1"/>
</dbReference>
<keyword evidence="8" id="KW-0472">Membrane</keyword>
<keyword evidence="8" id="KW-1133">Transmembrane helix</keyword>
<feature type="domain" description="Histidine kinase" evidence="10">
    <location>
        <begin position="836"/>
        <end position="1050"/>
    </location>
</feature>
<protein>
    <recommendedName>
        <fullName evidence="2">histidine kinase</fullName>
        <ecNumber evidence="2">2.7.13.3</ecNumber>
    </recommendedName>
</protein>
<dbReference type="SUPFAM" id="SSF63829">
    <property type="entry name" value="Calcium-dependent phosphotriesterase"/>
    <property type="match status" value="2"/>
</dbReference>
<dbReference type="PANTHER" id="PTHR43547:SF2">
    <property type="entry name" value="HYBRID SIGNAL TRANSDUCTION HISTIDINE KINASE C"/>
    <property type="match status" value="1"/>
</dbReference>
<reference evidence="12 13" key="1">
    <citation type="submission" date="2018-08" db="EMBL/GenBank/DDBJ databases">
        <title>A genome reference for cultivated species of the human gut microbiota.</title>
        <authorList>
            <person name="Zou Y."/>
            <person name="Xue W."/>
            <person name="Luo G."/>
        </authorList>
    </citation>
    <scope>NUCLEOTIDE SEQUENCE [LARGE SCALE GENOMIC DNA]</scope>
    <source>
        <strain evidence="12 13">TF10-3AC</strain>
    </source>
</reference>
<dbReference type="InterPro" id="IPR001789">
    <property type="entry name" value="Sig_transdc_resp-reg_receiver"/>
</dbReference>
<dbReference type="GO" id="GO:0000155">
    <property type="term" value="F:phosphorelay sensor kinase activity"/>
    <property type="evidence" value="ECO:0007669"/>
    <property type="project" value="InterPro"/>
</dbReference>
<dbReference type="Proteomes" id="UP000260862">
    <property type="component" value="Unassembled WGS sequence"/>
</dbReference>
<dbReference type="InterPro" id="IPR036890">
    <property type="entry name" value="HATPase_C_sf"/>
</dbReference>
<dbReference type="InterPro" id="IPR004358">
    <property type="entry name" value="Sig_transdc_His_kin-like_C"/>
</dbReference>
<dbReference type="Pfam" id="PF02518">
    <property type="entry name" value="HATPase_c"/>
    <property type="match status" value="1"/>
</dbReference>
<evidence type="ECO:0000256" key="5">
    <source>
        <dbReference type="ARBA" id="ARBA00023125"/>
    </source>
</evidence>
<dbReference type="InterPro" id="IPR011006">
    <property type="entry name" value="CheY-like_superfamily"/>
</dbReference>
<comment type="catalytic activity">
    <reaction evidence="1">
        <text>ATP + protein L-histidine = ADP + protein N-phospho-L-histidine.</text>
        <dbReference type="EC" id="2.7.13.3"/>
    </reaction>
</comment>
<gene>
    <name evidence="12" type="ORF">DXD04_01605</name>
</gene>
<proteinExistence type="predicted"/>
<dbReference type="CDD" id="cd00075">
    <property type="entry name" value="HATPase"/>
    <property type="match status" value="1"/>
</dbReference>
<dbReference type="Gene3D" id="1.10.287.130">
    <property type="match status" value="1"/>
</dbReference>
<dbReference type="InterPro" id="IPR018062">
    <property type="entry name" value="HTH_AraC-typ_CS"/>
</dbReference>
<dbReference type="PANTHER" id="PTHR43547">
    <property type="entry name" value="TWO-COMPONENT HISTIDINE KINASE"/>
    <property type="match status" value="1"/>
</dbReference>
<organism evidence="12 13">
    <name type="scientific">Phocaeicola plebeius</name>
    <dbReference type="NCBI Taxonomy" id="310297"/>
    <lineage>
        <taxon>Bacteria</taxon>
        <taxon>Pseudomonadati</taxon>
        <taxon>Bacteroidota</taxon>
        <taxon>Bacteroidia</taxon>
        <taxon>Bacteroidales</taxon>
        <taxon>Bacteroidaceae</taxon>
        <taxon>Phocaeicola</taxon>
    </lineage>
</organism>
<dbReference type="Gene3D" id="2.130.10.10">
    <property type="entry name" value="YVTN repeat-like/Quinoprotein amine dehydrogenase"/>
    <property type="match status" value="2"/>
</dbReference>
<dbReference type="SUPFAM" id="SSF47384">
    <property type="entry name" value="Homodimeric domain of signal transducing histidine kinase"/>
    <property type="match status" value="1"/>
</dbReference>
<keyword evidence="13" id="KW-1185">Reference proteome</keyword>
<evidence type="ECO:0000256" key="6">
    <source>
        <dbReference type="ARBA" id="ARBA00023163"/>
    </source>
</evidence>
<feature type="modified residue" description="4-aspartylphosphate" evidence="7">
    <location>
        <position position="1132"/>
    </location>
</feature>
<keyword evidence="6" id="KW-0804">Transcription</keyword>
<dbReference type="CDD" id="cd00082">
    <property type="entry name" value="HisKA"/>
    <property type="match status" value="1"/>
</dbReference>
<keyword evidence="8" id="KW-0812">Transmembrane</keyword>
<dbReference type="Pfam" id="PF07495">
    <property type="entry name" value="Y_Y_Y"/>
    <property type="match status" value="1"/>
</dbReference>
<evidence type="ECO:0000256" key="2">
    <source>
        <dbReference type="ARBA" id="ARBA00012438"/>
    </source>
</evidence>
<dbReference type="FunFam" id="1.10.287.130:FF:000045">
    <property type="entry name" value="Two-component system sensor histidine kinase/response regulator"/>
    <property type="match status" value="1"/>
</dbReference>
<dbReference type="InterPro" id="IPR005467">
    <property type="entry name" value="His_kinase_dom"/>
</dbReference>
<dbReference type="PROSITE" id="PS00041">
    <property type="entry name" value="HTH_ARAC_FAMILY_1"/>
    <property type="match status" value="1"/>
</dbReference>
<dbReference type="InterPro" id="IPR036097">
    <property type="entry name" value="HisK_dim/P_sf"/>
</dbReference>
<dbReference type="GO" id="GO:0043565">
    <property type="term" value="F:sequence-specific DNA binding"/>
    <property type="evidence" value="ECO:0007669"/>
    <property type="project" value="InterPro"/>
</dbReference>
<evidence type="ECO:0000259" key="11">
    <source>
        <dbReference type="PROSITE" id="PS50110"/>
    </source>
</evidence>
<dbReference type="PROSITE" id="PS50109">
    <property type="entry name" value="HIS_KIN"/>
    <property type="match status" value="1"/>
</dbReference>
<comment type="caution">
    <text evidence="12">The sequence shown here is derived from an EMBL/GenBank/DDBJ whole genome shotgun (WGS) entry which is preliminary data.</text>
</comment>
<dbReference type="InterPro" id="IPR013783">
    <property type="entry name" value="Ig-like_fold"/>
</dbReference>
<dbReference type="EC" id="2.7.13.3" evidence="2"/>
<dbReference type="SMART" id="SM00387">
    <property type="entry name" value="HATPase_c"/>
    <property type="match status" value="1"/>
</dbReference>
<evidence type="ECO:0000256" key="8">
    <source>
        <dbReference type="SAM" id="Phobius"/>
    </source>
</evidence>